<accession>A0A2G5UEX3</accession>
<dbReference type="InterPro" id="IPR037521">
    <property type="entry name" value="FLCN/SMCR8_DENN"/>
</dbReference>
<dbReference type="PANTHER" id="PTHR31334:SF1">
    <property type="entry name" value="GUANINE NUCLEOTIDE EXCHANGE PROTEIN SMCR8"/>
    <property type="match status" value="1"/>
</dbReference>
<evidence type="ECO:0000256" key="3">
    <source>
        <dbReference type="ARBA" id="ARBA00022658"/>
    </source>
</evidence>
<dbReference type="PANTHER" id="PTHR31334">
    <property type="entry name" value="SMITH-MAGENIS SYNDROME REGION GENE 8 PROTEIN"/>
    <property type="match status" value="1"/>
</dbReference>
<evidence type="ECO:0000256" key="6">
    <source>
        <dbReference type="SAM" id="Phobius"/>
    </source>
</evidence>
<dbReference type="GO" id="GO:0005085">
    <property type="term" value="F:guanyl-nucleotide exchange factor activity"/>
    <property type="evidence" value="ECO:0007669"/>
    <property type="project" value="UniProtKB-KW"/>
</dbReference>
<comment type="similarity">
    <text evidence="5">Belongs to the SMCR8 family.</text>
</comment>
<protein>
    <recommendedName>
        <fullName evidence="7">UDENN FLCN/SMCR8-type domain-containing protein</fullName>
    </recommendedName>
</protein>
<keyword evidence="9" id="KW-1185">Reference proteome</keyword>
<reference evidence="9" key="1">
    <citation type="submission" date="2017-10" db="EMBL/GenBank/DDBJ databases">
        <title>Rapid genome shrinkage in a self-fertile nematode reveals novel sperm competition proteins.</title>
        <authorList>
            <person name="Yin D."/>
            <person name="Schwarz E.M."/>
            <person name="Thomas C.G."/>
            <person name="Felde R.L."/>
            <person name="Korf I.F."/>
            <person name="Cutter A.D."/>
            <person name="Schartner C.M."/>
            <person name="Ralston E.J."/>
            <person name="Meyer B.J."/>
            <person name="Haag E.S."/>
        </authorList>
    </citation>
    <scope>NUCLEOTIDE SEQUENCE [LARGE SCALE GENOMIC DNA]</scope>
    <source>
        <strain evidence="9">JU1422</strain>
    </source>
</reference>
<keyword evidence="4" id="KW-0072">Autophagy</keyword>
<keyword evidence="3" id="KW-0344">Guanine-nucleotide releasing factor</keyword>
<keyword evidence="6" id="KW-1133">Transmembrane helix</keyword>
<dbReference type="GO" id="GO:0006914">
    <property type="term" value="P:autophagy"/>
    <property type="evidence" value="ECO:0007669"/>
    <property type="project" value="UniProtKB-KW"/>
</dbReference>
<feature type="transmembrane region" description="Helical" evidence="6">
    <location>
        <begin position="446"/>
        <end position="468"/>
    </location>
</feature>
<keyword evidence="6" id="KW-0472">Membrane</keyword>
<evidence type="ECO:0000313" key="8">
    <source>
        <dbReference type="EMBL" id="PIC38112.1"/>
    </source>
</evidence>
<comment type="subcellular location">
    <subcellularLocation>
        <location evidence="1">Cytoplasm</location>
    </subcellularLocation>
</comment>
<comment type="caution">
    <text evidence="8">The sequence shown here is derived from an EMBL/GenBank/DDBJ whole genome shotgun (WGS) entry which is preliminary data.</text>
</comment>
<evidence type="ECO:0000313" key="9">
    <source>
        <dbReference type="Proteomes" id="UP000230233"/>
    </source>
</evidence>
<proteinExistence type="inferred from homology"/>
<evidence type="ECO:0000256" key="4">
    <source>
        <dbReference type="ARBA" id="ARBA00023006"/>
    </source>
</evidence>
<dbReference type="PROSITE" id="PS51834">
    <property type="entry name" value="DENN_FLCN_SMCR8"/>
    <property type="match status" value="1"/>
</dbReference>
<dbReference type="GO" id="GO:0005737">
    <property type="term" value="C:cytoplasm"/>
    <property type="evidence" value="ECO:0007669"/>
    <property type="project" value="UniProtKB-SubCell"/>
</dbReference>
<dbReference type="AlphaFoldDB" id="A0A2G5UEX3"/>
<organism evidence="8 9">
    <name type="scientific">Caenorhabditis nigoni</name>
    <dbReference type="NCBI Taxonomy" id="1611254"/>
    <lineage>
        <taxon>Eukaryota</taxon>
        <taxon>Metazoa</taxon>
        <taxon>Ecdysozoa</taxon>
        <taxon>Nematoda</taxon>
        <taxon>Chromadorea</taxon>
        <taxon>Rhabditida</taxon>
        <taxon>Rhabditina</taxon>
        <taxon>Rhabditomorpha</taxon>
        <taxon>Rhabditoidea</taxon>
        <taxon>Rhabditidae</taxon>
        <taxon>Peloderinae</taxon>
        <taxon>Caenorhabditis</taxon>
    </lineage>
</organism>
<evidence type="ECO:0000256" key="5">
    <source>
        <dbReference type="ARBA" id="ARBA00038137"/>
    </source>
</evidence>
<evidence type="ECO:0000256" key="2">
    <source>
        <dbReference type="ARBA" id="ARBA00022490"/>
    </source>
</evidence>
<name>A0A2G5UEX3_9PELO</name>
<evidence type="ECO:0000259" key="7">
    <source>
        <dbReference type="PROSITE" id="PS51834"/>
    </source>
</evidence>
<dbReference type="Proteomes" id="UP000230233">
    <property type="component" value="Chromosome III"/>
</dbReference>
<keyword evidence="2" id="KW-0963">Cytoplasm</keyword>
<dbReference type="STRING" id="1611254.A0A2G5UEX3"/>
<keyword evidence="6" id="KW-0812">Transmembrane</keyword>
<gene>
    <name evidence="8" type="primary">Cni-R144.5</name>
    <name evidence="8" type="synonym">Cnig_chr_III.g10234</name>
    <name evidence="8" type="ORF">B9Z55_010234</name>
</gene>
<dbReference type="EMBL" id="PDUG01000003">
    <property type="protein sequence ID" value="PIC38112.1"/>
    <property type="molecule type" value="Genomic_DNA"/>
</dbReference>
<sequence length="527" mass="59994">MISFEDFLLRPSKVVDPFNRFVAKIDPFLTLVEFCQVIGPRPLAVVSQQPDDKIRGVDINEMAIWLMSSDTVPGTMIVLENNQTGIHAAAYYFNLYDMRARAFQVELFLWQYQEIFSYFQRNLCIAYLCSEKPTKELLNHFSTTMKKLVSPVLICNRRLFIRHVTDIVKFSDNVDETTLKQYYTLNGDSQKLTDASRFNIVFEQTRLLKSKFLTKRFQEMAFEDDICCGHNTENMGEAEDIICSFRVPSIPLSPIDTLTPCAYESIIPKLRQLCSELNQANSLSSPGALFCGLRPIATVAPITTSSHSWDLDSEHSKSNEKGEETLKAITAHLGDVLFPLLCGEDMVVCGAEQRRSTVEDMLVKIGKVIPKERANLVEQDVQMEKDPNKIGKGLGGLLCNRNETGKLARWKTVLDMNRCILKTFSYDGVLLSGLNKKRKFPSDRSLIMFIIAYLTNICQLAYICRYMFIRSPNSIDKVMGDQQKISFDDERILICLLMGIDFEKFNRLKQSSNKDGRGAKPSRTINL</sequence>
<evidence type="ECO:0000256" key="1">
    <source>
        <dbReference type="ARBA" id="ARBA00004496"/>
    </source>
</evidence>
<dbReference type="OrthoDB" id="2289278at2759"/>
<dbReference type="GO" id="GO:0032045">
    <property type="term" value="C:guanyl-nucleotide exchange factor complex"/>
    <property type="evidence" value="ECO:0007669"/>
    <property type="project" value="TreeGrafter"/>
</dbReference>
<feature type="domain" description="UDENN FLCN/SMCR8-type" evidence="7">
    <location>
        <begin position="20"/>
        <end position="501"/>
    </location>
</feature>